<evidence type="ECO:0000313" key="8">
    <source>
        <dbReference type="EMBL" id="TLX70652.1"/>
    </source>
</evidence>
<dbReference type="Pfam" id="PF03176">
    <property type="entry name" value="MMPL"/>
    <property type="match status" value="2"/>
</dbReference>
<comment type="caution">
    <text evidence="8">The sequence shown here is derived from an EMBL/GenBank/DDBJ whole genome shotgun (WGS) entry which is preliminary data.</text>
</comment>
<accession>A0A5R9QNT3</accession>
<feature type="transmembrane region" description="Helical" evidence="6">
    <location>
        <begin position="628"/>
        <end position="645"/>
    </location>
</feature>
<keyword evidence="5 6" id="KW-0472">Membrane</keyword>
<name>A0A5R9QNT3_9PSED</name>
<keyword evidence="2" id="KW-1003">Cell membrane</keyword>
<feature type="transmembrane region" description="Helical" evidence="6">
    <location>
        <begin position="334"/>
        <end position="355"/>
    </location>
</feature>
<proteinExistence type="predicted"/>
<keyword evidence="4 6" id="KW-1133">Transmembrane helix</keyword>
<dbReference type="EMBL" id="SWDV01000048">
    <property type="protein sequence ID" value="TLX70652.1"/>
    <property type="molecule type" value="Genomic_DNA"/>
</dbReference>
<dbReference type="InterPro" id="IPR050545">
    <property type="entry name" value="Mycobact_MmpL"/>
</dbReference>
<protein>
    <submittedName>
        <fullName evidence="8">RND family transporter</fullName>
    </submittedName>
</protein>
<organism evidence="8 9">
    <name type="scientific">Pseudomonas nicosulfuronedens</name>
    <dbReference type="NCBI Taxonomy" id="2571105"/>
    <lineage>
        <taxon>Bacteria</taxon>
        <taxon>Pseudomonadati</taxon>
        <taxon>Pseudomonadota</taxon>
        <taxon>Gammaproteobacteria</taxon>
        <taxon>Pseudomonadales</taxon>
        <taxon>Pseudomonadaceae</taxon>
        <taxon>Pseudomonas</taxon>
    </lineage>
</organism>
<evidence type="ECO:0000313" key="9">
    <source>
        <dbReference type="Proteomes" id="UP000306635"/>
    </source>
</evidence>
<feature type="transmembrane region" description="Helical" evidence="6">
    <location>
        <begin position="233"/>
        <end position="255"/>
    </location>
</feature>
<dbReference type="OrthoDB" id="5963930at2"/>
<feature type="domain" description="Membrane transport protein MMPL" evidence="7">
    <location>
        <begin position="167"/>
        <end position="421"/>
    </location>
</feature>
<dbReference type="Gene3D" id="1.20.1640.10">
    <property type="entry name" value="Multidrug efflux transporter AcrB transmembrane domain"/>
    <property type="match status" value="2"/>
</dbReference>
<evidence type="ECO:0000259" key="7">
    <source>
        <dbReference type="Pfam" id="PF03176"/>
    </source>
</evidence>
<feature type="transmembrane region" description="Helical" evidence="6">
    <location>
        <begin position="652"/>
        <end position="674"/>
    </location>
</feature>
<dbReference type="PANTHER" id="PTHR33406">
    <property type="entry name" value="MEMBRANE PROTEIN MJ1562-RELATED"/>
    <property type="match status" value="1"/>
</dbReference>
<dbReference type="InterPro" id="IPR004869">
    <property type="entry name" value="MMPL_dom"/>
</dbReference>
<feature type="transmembrane region" description="Helical" evidence="6">
    <location>
        <begin position="680"/>
        <end position="701"/>
    </location>
</feature>
<dbReference type="PANTHER" id="PTHR33406:SF10">
    <property type="entry name" value="SSD DOMAIN-CONTAINING PROTEIN"/>
    <property type="match status" value="1"/>
</dbReference>
<feature type="transmembrane region" description="Helical" evidence="6">
    <location>
        <begin position="367"/>
        <end position="389"/>
    </location>
</feature>
<evidence type="ECO:0000256" key="4">
    <source>
        <dbReference type="ARBA" id="ARBA00022989"/>
    </source>
</evidence>
<gene>
    <name evidence="8" type="ORF">FAS41_27290</name>
</gene>
<dbReference type="AlphaFoldDB" id="A0A5R9QNT3"/>
<keyword evidence="3 6" id="KW-0812">Transmembrane</keyword>
<sequence>MQVIRDPKDFDRNSGVWLERFIFNHRLAILLICLLSTFFWAWQAAKLPVNASFEKMIPQSHPYIQNYFQNKDALRGMGNSVRVVVENTQGSIFDKDALEVLQKANDTLFLMPGVDRSALRSLWTSSLRWTEVTEEGYRGGPVMPDPFDWSQAAMGALRNNILQAGIVGSFVASDFKSSLIVVPLMERNQDTGQALDYRDFSHQLESKVRSLETPKIKIHIVGFAKLVGDLIDGLWQVAEFFAIAAAIAALFVFLYTRCIRSTLLLVFYAALGVVWLLGILSLIGYVLDPYLILVPFLIFAIGLSHGAQKMNGIMQDVGRGTHKYVAARYTFRRLFRAGITALLANVVGFAVLIIIDIPVIKEMAVSMSIGVGILIFTILVLVPVSLSYVGVSAKAAQRSIAQEKGQAAGRLWEFFASFTQRGRASIAVAVAAAVTVGGVLVGSHVKIGDLDAGAPELRSDSRYNRDIAYLTGHYALSSDLFVVMMKTAEGGCLEYPSLVEADRLSNQLRQVPGVQMTVSAPDSVRMVFAGQNEGNPKWMSVPRNASNLNSAIEQVQVDKPELVDRTCSVTPIVAYLEDHKADTLSHVVKAAETFAAAHNDENRHFLLAAGSAGIEAVTNIVVESANGKMLLALYGAVTLLCFVAFRNWRATFIAVLPLFISTVLCEALMVLLGIGMKVATLPAITLGVGIGVDYALYLLSVQLQQQKAGRSLGEAYRYALRFTGRVVALVGMTLAAGVVTWVWSPIKFQADMGILLTFMFIGNMIGALILIPALSYFLLRGLGDSAQAETPVQKEASVVPKDAMRVATLSVPSAELRAAEPAGDLDAVGINVKLRRDR</sequence>
<feature type="transmembrane region" description="Helical" evidence="6">
    <location>
        <begin position="755"/>
        <end position="779"/>
    </location>
</feature>
<evidence type="ECO:0000256" key="6">
    <source>
        <dbReference type="SAM" id="Phobius"/>
    </source>
</evidence>
<evidence type="ECO:0000256" key="3">
    <source>
        <dbReference type="ARBA" id="ARBA00022692"/>
    </source>
</evidence>
<dbReference type="Proteomes" id="UP000306635">
    <property type="component" value="Unassembled WGS sequence"/>
</dbReference>
<evidence type="ECO:0000256" key="5">
    <source>
        <dbReference type="ARBA" id="ARBA00023136"/>
    </source>
</evidence>
<dbReference type="SUPFAM" id="SSF82866">
    <property type="entry name" value="Multidrug efflux transporter AcrB transmembrane domain"/>
    <property type="match status" value="2"/>
</dbReference>
<keyword evidence="9" id="KW-1185">Reference proteome</keyword>
<feature type="transmembrane region" description="Helical" evidence="6">
    <location>
        <begin position="262"/>
        <end position="283"/>
    </location>
</feature>
<evidence type="ECO:0000256" key="1">
    <source>
        <dbReference type="ARBA" id="ARBA00004651"/>
    </source>
</evidence>
<feature type="domain" description="Membrane transport protein MMPL" evidence="7">
    <location>
        <begin position="599"/>
        <end position="777"/>
    </location>
</feature>
<feature type="transmembrane region" description="Helical" evidence="6">
    <location>
        <begin position="21"/>
        <end position="42"/>
    </location>
</feature>
<comment type="subcellular location">
    <subcellularLocation>
        <location evidence="1">Cell membrane</location>
        <topology evidence="1">Multi-pass membrane protein</topology>
    </subcellularLocation>
</comment>
<feature type="transmembrane region" description="Helical" evidence="6">
    <location>
        <begin position="289"/>
        <end position="307"/>
    </location>
</feature>
<reference evidence="8 9" key="1">
    <citation type="submission" date="2019-04" db="EMBL/GenBank/DDBJ databases">
        <authorList>
            <person name="Li M."/>
        </authorList>
    </citation>
    <scope>NUCLEOTIDE SEQUENCE [LARGE SCALE GENOMIC DNA]</scope>
    <source>
        <strain evidence="8 9">LAM1902</strain>
    </source>
</reference>
<evidence type="ECO:0000256" key="2">
    <source>
        <dbReference type="ARBA" id="ARBA00022475"/>
    </source>
</evidence>
<feature type="transmembrane region" description="Helical" evidence="6">
    <location>
        <begin position="722"/>
        <end position="743"/>
    </location>
</feature>
<dbReference type="GO" id="GO:0005886">
    <property type="term" value="C:plasma membrane"/>
    <property type="evidence" value="ECO:0007669"/>
    <property type="project" value="UniProtKB-SubCell"/>
</dbReference>